<sequence>LWINDATGTSAEFAGQSGDTYAFYSIARDNAGQIETAPLLPDAQTVVNLDHTVAGRYIFYNNSIFDGHESLPNDGDDSAIATNKTALTVGAPGPATFANYTSYDKGINGIIVDIFDLPAVPTVTDFVFRVGNNNSPNDWPLAPAPSSVTAQGGDGVNGSDRVTVIWPDNAIENQWLQVTVLANERTGLLEPDTFYFGNTPGEAGNDAINTIVNATDEIAARNFQHSAVDRALIDDPYDYNRDGLVDGTDQIIARENQTNPLTMLRLITTPLQDAAIEQATALEPFSPKMSSADLDWLCEFEQMTTKRARPKRSSVEEAVDMLIATESL</sequence>
<comment type="caution">
    <text evidence="1">The sequence shown here is derived from an EMBL/GenBank/DDBJ whole genome shotgun (WGS) entry which is preliminary data.</text>
</comment>
<accession>A0A0F8ZCR5</accession>
<reference evidence="1" key="1">
    <citation type="journal article" date="2015" name="Nature">
        <title>Complex archaea that bridge the gap between prokaryotes and eukaryotes.</title>
        <authorList>
            <person name="Spang A."/>
            <person name="Saw J.H."/>
            <person name="Jorgensen S.L."/>
            <person name="Zaremba-Niedzwiedzka K."/>
            <person name="Martijn J."/>
            <person name="Lind A.E."/>
            <person name="van Eijk R."/>
            <person name="Schleper C."/>
            <person name="Guy L."/>
            <person name="Ettema T.J."/>
        </authorList>
    </citation>
    <scope>NUCLEOTIDE SEQUENCE</scope>
</reference>
<proteinExistence type="predicted"/>
<gene>
    <name evidence="1" type="ORF">LCGC14_2711510</name>
</gene>
<feature type="non-terminal residue" evidence="1">
    <location>
        <position position="1"/>
    </location>
</feature>
<name>A0A0F8ZCR5_9ZZZZ</name>
<evidence type="ECO:0000313" key="1">
    <source>
        <dbReference type="EMBL" id="KKK91582.1"/>
    </source>
</evidence>
<dbReference type="AlphaFoldDB" id="A0A0F8ZCR5"/>
<organism evidence="1">
    <name type="scientific">marine sediment metagenome</name>
    <dbReference type="NCBI Taxonomy" id="412755"/>
    <lineage>
        <taxon>unclassified sequences</taxon>
        <taxon>metagenomes</taxon>
        <taxon>ecological metagenomes</taxon>
    </lineage>
</organism>
<dbReference type="EMBL" id="LAZR01048588">
    <property type="protein sequence ID" value="KKK91582.1"/>
    <property type="molecule type" value="Genomic_DNA"/>
</dbReference>
<protein>
    <submittedName>
        <fullName evidence="1">Uncharacterized protein</fullName>
    </submittedName>
</protein>